<feature type="domain" description="Plastocyanin-like" evidence="5">
    <location>
        <begin position="161"/>
        <end position="297"/>
    </location>
</feature>
<feature type="signal peptide" evidence="4">
    <location>
        <begin position="1"/>
        <end position="23"/>
    </location>
</feature>
<evidence type="ECO:0000259" key="6">
    <source>
        <dbReference type="Pfam" id="PF07731"/>
    </source>
</evidence>
<dbReference type="FunFam" id="2.60.40.420:FF:000045">
    <property type="entry name" value="Laccase 2"/>
    <property type="match status" value="1"/>
</dbReference>
<proteinExistence type="inferred from homology"/>
<evidence type="ECO:0000259" key="7">
    <source>
        <dbReference type="Pfam" id="PF07732"/>
    </source>
</evidence>
<comment type="caution">
    <text evidence="8">The sequence shown here is derived from an EMBL/GenBank/DDBJ whole genome shotgun (WGS) entry which is preliminary data.</text>
</comment>
<dbReference type="OrthoDB" id="2121828at2759"/>
<name>A0A081AC48_PHYNI</name>
<dbReference type="InterPro" id="IPR008972">
    <property type="entry name" value="Cupredoxin"/>
</dbReference>
<feature type="domain" description="Plastocyanin-like" evidence="6">
    <location>
        <begin position="386"/>
        <end position="525"/>
    </location>
</feature>
<dbReference type="CDD" id="cd04207">
    <property type="entry name" value="CuRO_3_LCC_like"/>
    <property type="match status" value="1"/>
</dbReference>
<evidence type="ECO:0000259" key="5">
    <source>
        <dbReference type="Pfam" id="PF00394"/>
    </source>
</evidence>
<evidence type="ECO:0000256" key="1">
    <source>
        <dbReference type="ARBA" id="ARBA00010609"/>
    </source>
</evidence>
<dbReference type="PROSITE" id="PS00079">
    <property type="entry name" value="MULTICOPPER_OXIDASE1"/>
    <property type="match status" value="1"/>
</dbReference>
<dbReference type="InterPro" id="IPR045087">
    <property type="entry name" value="Cu-oxidase_fam"/>
</dbReference>
<dbReference type="PANTHER" id="PTHR11709:SF511">
    <property type="entry name" value="LACCASE"/>
    <property type="match status" value="1"/>
</dbReference>
<dbReference type="CDD" id="cd04205">
    <property type="entry name" value="CuRO_2_LCC_like"/>
    <property type="match status" value="1"/>
</dbReference>
<dbReference type="PANTHER" id="PTHR11709">
    <property type="entry name" value="MULTI-COPPER OXIDASE"/>
    <property type="match status" value="1"/>
</dbReference>
<accession>A0A081AC48</accession>
<dbReference type="PROSITE" id="PS00080">
    <property type="entry name" value="MULTICOPPER_OXIDASE2"/>
    <property type="match status" value="1"/>
</dbReference>
<comment type="similarity">
    <text evidence="1">Belongs to the multicopper oxidase family.</text>
</comment>
<dbReference type="Pfam" id="PF07731">
    <property type="entry name" value="Cu-oxidase_2"/>
    <property type="match status" value="1"/>
</dbReference>
<dbReference type="Pfam" id="PF07732">
    <property type="entry name" value="Cu-oxidase_3"/>
    <property type="match status" value="1"/>
</dbReference>
<evidence type="ECO:0008006" key="10">
    <source>
        <dbReference type="Google" id="ProtNLM"/>
    </source>
</evidence>
<sequence length="560" mass="62194">MALARVSAVASALLALQIDSSAADLVTYDWRVTSLSNEYDGIFIHSLGINDKPADQAVIDVELGQEVEVRVTNEIDEPTCLHWHGLKQLGTQEMDGTSEITQCHIAPNATAIYRFLPDKAGTFWWHSHHKAQYAFGLRGPLVVHALANQQQEWQKDIDGEYTIQMADLYHRPPQPTRMWDNILINNRGRYNCSAAYHHNFTQCTDDQHLSKFHFQAGNKYLLRLINMAALSPIVFSIDDHEFRVVAADGDNLQPSELINSVTLNAGQRYDIVVEAKSSSDQNAIGSFWMRANGLHGLPWTRGNATIAGEGYTYEGLAVISYDAENYADPTSQKQLNLTTVGEFDFLPLIPIALPEVASDRAVLQFKMQDGLGHFAIDGGEFHHFVHPEEPPLFSIASGMKTEQLPANANARKIEFGKHIEVVLVNVKDEQHPFHMHTHSPWVVGSGVASIEQIRNNQLPPLKLLNPMTRDVYTVPPCTSDGKGGCLDAGYLVLRFTADNPGVWIFHCHIDWHLEAGLSMILVEGEEELQQKGVSAFSNTILSVCGNNSKFSPSNSTIHAL</sequence>
<dbReference type="InterPro" id="IPR033138">
    <property type="entry name" value="Cu_oxidase_CS"/>
</dbReference>
<dbReference type="InterPro" id="IPR002355">
    <property type="entry name" value="Cu_oxidase_Cu_BS"/>
</dbReference>
<dbReference type="Pfam" id="PF00394">
    <property type="entry name" value="Cu-oxidase"/>
    <property type="match status" value="1"/>
</dbReference>
<dbReference type="Proteomes" id="UP000028582">
    <property type="component" value="Unassembled WGS sequence"/>
</dbReference>
<evidence type="ECO:0000256" key="2">
    <source>
        <dbReference type="ARBA" id="ARBA00022723"/>
    </source>
</evidence>
<dbReference type="EMBL" id="ANJA01001536">
    <property type="protein sequence ID" value="ETO76459.1"/>
    <property type="molecule type" value="Genomic_DNA"/>
</dbReference>
<keyword evidence="4" id="KW-0732">Signal</keyword>
<evidence type="ECO:0000313" key="8">
    <source>
        <dbReference type="EMBL" id="ETO76459.1"/>
    </source>
</evidence>
<feature type="domain" description="Plastocyanin-like" evidence="7">
    <location>
        <begin position="58"/>
        <end position="145"/>
    </location>
</feature>
<protein>
    <recommendedName>
        <fullName evidence="10">Laccase</fullName>
    </recommendedName>
</protein>
<dbReference type="AlphaFoldDB" id="A0A081AC48"/>
<dbReference type="InterPro" id="IPR001117">
    <property type="entry name" value="Cu-oxidase_2nd"/>
</dbReference>
<evidence type="ECO:0000256" key="3">
    <source>
        <dbReference type="ARBA" id="ARBA00023002"/>
    </source>
</evidence>
<dbReference type="InterPro" id="IPR011706">
    <property type="entry name" value="Cu-oxidase_C"/>
</dbReference>
<dbReference type="CDD" id="cd04206">
    <property type="entry name" value="CuRO_1_LCC_like"/>
    <property type="match status" value="1"/>
</dbReference>
<dbReference type="SUPFAM" id="SSF49503">
    <property type="entry name" value="Cupredoxins"/>
    <property type="match status" value="3"/>
</dbReference>
<keyword evidence="2" id="KW-0479">Metal-binding</keyword>
<dbReference type="GO" id="GO:0005507">
    <property type="term" value="F:copper ion binding"/>
    <property type="evidence" value="ECO:0007669"/>
    <property type="project" value="InterPro"/>
</dbReference>
<dbReference type="Gene3D" id="2.60.40.420">
    <property type="entry name" value="Cupredoxins - blue copper proteins"/>
    <property type="match status" value="3"/>
</dbReference>
<dbReference type="GO" id="GO:0016491">
    <property type="term" value="F:oxidoreductase activity"/>
    <property type="evidence" value="ECO:0007669"/>
    <property type="project" value="UniProtKB-KW"/>
</dbReference>
<evidence type="ECO:0000313" key="9">
    <source>
        <dbReference type="Proteomes" id="UP000028582"/>
    </source>
</evidence>
<evidence type="ECO:0000256" key="4">
    <source>
        <dbReference type="SAM" id="SignalP"/>
    </source>
</evidence>
<keyword evidence="3" id="KW-0560">Oxidoreductase</keyword>
<organism evidence="8 9">
    <name type="scientific">Phytophthora nicotianae P1976</name>
    <dbReference type="NCBI Taxonomy" id="1317066"/>
    <lineage>
        <taxon>Eukaryota</taxon>
        <taxon>Sar</taxon>
        <taxon>Stramenopiles</taxon>
        <taxon>Oomycota</taxon>
        <taxon>Peronosporomycetes</taxon>
        <taxon>Peronosporales</taxon>
        <taxon>Peronosporaceae</taxon>
        <taxon>Phytophthora</taxon>
    </lineage>
</organism>
<feature type="chain" id="PRO_5001753983" description="Laccase" evidence="4">
    <location>
        <begin position="24"/>
        <end position="560"/>
    </location>
</feature>
<reference evidence="8 9" key="1">
    <citation type="submission" date="2013-11" db="EMBL/GenBank/DDBJ databases">
        <title>The Genome Sequence of Phytophthora parasitica P1976.</title>
        <authorList>
            <consortium name="The Broad Institute Genomics Platform"/>
            <person name="Russ C."/>
            <person name="Tyler B."/>
            <person name="Panabieres F."/>
            <person name="Shan W."/>
            <person name="Tripathy S."/>
            <person name="Grunwald N."/>
            <person name="Machado M."/>
            <person name="Johnson C.S."/>
            <person name="Walker B."/>
            <person name="Young S."/>
            <person name="Zeng Q."/>
            <person name="Gargeya S."/>
            <person name="Fitzgerald M."/>
            <person name="Haas B."/>
            <person name="Abouelleil A."/>
            <person name="Allen A.W."/>
            <person name="Alvarado L."/>
            <person name="Arachchi H.M."/>
            <person name="Berlin A.M."/>
            <person name="Chapman S.B."/>
            <person name="Gainer-Dewar J."/>
            <person name="Goldberg J."/>
            <person name="Griggs A."/>
            <person name="Gujja S."/>
            <person name="Hansen M."/>
            <person name="Howarth C."/>
            <person name="Imamovic A."/>
            <person name="Ireland A."/>
            <person name="Larimer J."/>
            <person name="McCowan C."/>
            <person name="Murphy C."/>
            <person name="Pearson M."/>
            <person name="Poon T.W."/>
            <person name="Priest M."/>
            <person name="Roberts A."/>
            <person name="Saif S."/>
            <person name="Shea T."/>
            <person name="Sisk P."/>
            <person name="Sykes S."/>
            <person name="Wortman J."/>
            <person name="Nusbaum C."/>
            <person name="Birren B."/>
        </authorList>
    </citation>
    <scope>NUCLEOTIDE SEQUENCE [LARGE SCALE GENOMIC DNA]</scope>
    <source>
        <strain evidence="8 9">P1976</strain>
    </source>
</reference>
<gene>
    <name evidence="8" type="ORF">F444_08143</name>
</gene>
<dbReference type="InterPro" id="IPR011707">
    <property type="entry name" value="Cu-oxidase-like_N"/>
</dbReference>